<dbReference type="AlphaFoldDB" id="A0AA51YIS3"/>
<sequence>MPTKKLLSLSILLLILITPASAYGIREENIWIFQGSYELGIGERAYLEGFTIKIHDINVDNELSATLLVYGNSVFKEAFQVDAGVNNEHIYNSQLRINVLSIIQDKVSLEIYKQKSELVWVTDIPKTSFKIGDTLTGDEYKISLKDVNEDGALISVEYDGSKLEENYNSGDYQKFSDEFMINVVYLKKDTKEVFIETLKPGSPDIQLDSANVKDSYEPDDYVEYELLVTNNGTIPLHGMIVTTECDDCKVDGESQQYSILESGKQKKFIIKVKPQIEPMGKDITIISKVQGYDYRGNEYNSQIATEVNVKPYISIEKEIITRDKVSEKPEFGTEQYFQIIITLQNKANFQTAVSVTDKLPASFIPDDIDNTEWTVLLDAGSTETIEYFVSPTEPGDFKFMPATVAWKDGGETYILESETIDQPFHVSGSKVTVEKELSSSYMLVDEEIDIVIRISNEGDNMFKVSFMENIPDELTFIEGDSKWDGTLEPGDTREFTYSVHAERAGEYYLPQTELSITDENGKKESIVSAEPFLYIDDAIVENDDYIEESSYNELYDNSFENGEETAITDSGITRMEAAGFLTSSFIGLFLLIAAVPAFAYLYIIRIYK</sequence>
<name>A0AA51YIS3_9EURY</name>
<dbReference type="InterPro" id="IPR047589">
    <property type="entry name" value="DUF11_rpt"/>
</dbReference>
<dbReference type="KEGG" id="mmav:RE476_10750"/>
<keyword evidence="3" id="KW-1185">Reference proteome</keyword>
<dbReference type="GeneID" id="84230625"/>
<evidence type="ECO:0008006" key="4">
    <source>
        <dbReference type="Google" id="ProtNLM"/>
    </source>
</evidence>
<keyword evidence="1" id="KW-1133">Transmembrane helix</keyword>
<keyword evidence="1" id="KW-0472">Membrane</keyword>
<accession>A0AA51YIS3</accession>
<reference evidence="2" key="1">
    <citation type="submission" date="2023-08" db="EMBL/GenBank/DDBJ databases">
        <title>Methanolobus mangrovi sp. nov. and Methanolobus sediminis sp. nov, two novel methylotrophic methanogens isolated from mangrove sediments in China.</title>
        <authorList>
            <person name="Zhou J."/>
        </authorList>
    </citation>
    <scope>NUCLEOTIDE SEQUENCE</scope>
    <source>
        <strain evidence="2">FTZ2</strain>
    </source>
</reference>
<feature type="transmembrane region" description="Helical" evidence="1">
    <location>
        <begin position="580"/>
        <end position="603"/>
    </location>
</feature>
<gene>
    <name evidence="2" type="ORF">RE476_10750</name>
</gene>
<dbReference type="Proteomes" id="UP001183006">
    <property type="component" value="Chromosome"/>
</dbReference>
<evidence type="ECO:0000313" key="2">
    <source>
        <dbReference type="EMBL" id="WMW21843.1"/>
    </source>
</evidence>
<evidence type="ECO:0000313" key="3">
    <source>
        <dbReference type="Proteomes" id="UP001183006"/>
    </source>
</evidence>
<dbReference type="EMBL" id="CP133594">
    <property type="protein sequence ID" value="WMW21843.1"/>
    <property type="molecule type" value="Genomic_DNA"/>
</dbReference>
<dbReference type="NCBIfam" id="TIGR01451">
    <property type="entry name" value="B_ant_repeat"/>
    <property type="match status" value="1"/>
</dbReference>
<protein>
    <recommendedName>
        <fullName evidence="4">DUF11 domain-containing protein</fullName>
    </recommendedName>
</protein>
<evidence type="ECO:0000256" key="1">
    <source>
        <dbReference type="SAM" id="Phobius"/>
    </source>
</evidence>
<keyword evidence="1" id="KW-0812">Transmembrane</keyword>
<proteinExistence type="predicted"/>
<dbReference type="RefSeq" id="WP_309307635.1">
    <property type="nucleotide sequence ID" value="NZ_CP133594.1"/>
</dbReference>
<organism evidence="2 3">
    <name type="scientific">Methanolobus mangrovi</name>
    <dbReference type="NCBI Taxonomy" id="3072977"/>
    <lineage>
        <taxon>Archaea</taxon>
        <taxon>Methanobacteriati</taxon>
        <taxon>Methanobacteriota</taxon>
        <taxon>Stenosarchaea group</taxon>
        <taxon>Methanomicrobia</taxon>
        <taxon>Methanosarcinales</taxon>
        <taxon>Methanosarcinaceae</taxon>
        <taxon>Methanolobus</taxon>
    </lineage>
</organism>